<dbReference type="PANTHER" id="PTHR45985">
    <property type="match status" value="1"/>
</dbReference>
<protein>
    <submittedName>
        <fullName evidence="1">Uncharacterized protein</fullName>
    </submittedName>
</protein>
<dbReference type="SUPFAM" id="SSF88713">
    <property type="entry name" value="Glycoside hydrolase/deacetylase"/>
    <property type="match status" value="1"/>
</dbReference>
<accession>A0A8S3YD71</accession>
<dbReference type="OrthoDB" id="504708at2759"/>
<dbReference type="EMBL" id="CAJHNH020000001">
    <property type="protein sequence ID" value="CAG5114444.1"/>
    <property type="molecule type" value="Genomic_DNA"/>
</dbReference>
<evidence type="ECO:0000313" key="1">
    <source>
        <dbReference type="EMBL" id="CAG5114444.1"/>
    </source>
</evidence>
<dbReference type="InterPro" id="IPR052740">
    <property type="entry name" value="CE4"/>
</dbReference>
<dbReference type="AlphaFoldDB" id="A0A8S3YD71"/>
<reference evidence="1" key="1">
    <citation type="submission" date="2021-04" db="EMBL/GenBank/DDBJ databases">
        <authorList>
            <consortium name="Molecular Ecology Group"/>
        </authorList>
    </citation>
    <scope>NUCLEOTIDE SEQUENCE</scope>
</reference>
<name>A0A8S3YD71_9EUPU</name>
<dbReference type="PANTHER" id="PTHR45985:SF3">
    <property type="entry name" value="CHITIN DEACETYLASE-LIKE 4"/>
    <property type="match status" value="1"/>
</dbReference>
<dbReference type="Proteomes" id="UP000678393">
    <property type="component" value="Unassembled WGS sequence"/>
</dbReference>
<proteinExistence type="predicted"/>
<evidence type="ECO:0000313" key="2">
    <source>
        <dbReference type="Proteomes" id="UP000678393"/>
    </source>
</evidence>
<dbReference type="InterPro" id="IPR011330">
    <property type="entry name" value="Glyco_hydro/deAcase_b/a-brl"/>
</dbReference>
<organism evidence="1 2">
    <name type="scientific">Candidula unifasciata</name>
    <dbReference type="NCBI Taxonomy" id="100452"/>
    <lineage>
        <taxon>Eukaryota</taxon>
        <taxon>Metazoa</taxon>
        <taxon>Spiralia</taxon>
        <taxon>Lophotrochozoa</taxon>
        <taxon>Mollusca</taxon>
        <taxon>Gastropoda</taxon>
        <taxon>Heterobranchia</taxon>
        <taxon>Euthyneura</taxon>
        <taxon>Panpulmonata</taxon>
        <taxon>Eupulmonata</taxon>
        <taxon>Stylommatophora</taxon>
        <taxon>Helicina</taxon>
        <taxon>Helicoidea</taxon>
        <taxon>Geomitridae</taxon>
        <taxon>Candidula</taxon>
    </lineage>
</organism>
<sequence length="100" mass="11349">MNGWVGDNGYSCGMIDGCSIDGANFTGTVDDFLRYYRVPMHMFTHAALFMKYSQAFQALTIFMHELLAMKNVWFVTPSQVIAWMRDARTNSEMIAAGWSC</sequence>
<keyword evidence="2" id="KW-1185">Reference proteome</keyword>
<gene>
    <name evidence="1" type="ORF">CUNI_LOCUS2</name>
</gene>
<dbReference type="GO" id="GO:0005975">
    <property type="term" value="P:carbohydrate metabolic process"/>
    <property type="evidence" value="ECO:0007669"/>
    <property type="project" value="InterPro"/>
</dbReference>
<dbReference type="Gene3D" id="3.20.20.370">
    <property type="entry name" value="Glycoside hydrolase/deacetylase"/>
    <property type="match status" value="1"/>
</dbReference>
<comment type="caution">
    <text evidence="1">The sequence shown here is derived from an EMBL/GenBank/DDBJ whole genome shotgun (WGS) entry which is preliminary data.</text>
</comment>